<dbReference type="SMART" id="SM00478">
    <property type="entry name" value="ENDO3c"/>
    <property type="match status" value="1"/>
</dbReference>
<accession>R4FFE4</accession>
<dbReference type="Gene3D" id="1.10.340.30">
    <property type="entry name" value="Hypothetical protein, domain 2"/>
    <property type="match status" value="1"/>
</dbReference>
<dbReference type="InterPro" id="IPR051912">
    <property type="entry name" value="Alkylbase_DNA_Glycosylase/TA"/>
</dbReference>
<evidence type="ECO:0000256" key="2">
    <source>
        <dbReference type="ARBA" id="ARBA00010817"/>
    </source>
</evidence>
<dbReference type="AlphaFoldDB" id="R4FFE4"/>
<dbReference type="GO" id="GO:0043916">
    <property type="term" value="F:DNA-7-methylguanine glycosylase activity"/>
    <property type="evidence" value="ECO:0007669"/>
    <property type="project" value="TreeGrafter"/>
</dbReference>
<dbReference type="Proteomes" id="UP000013057">
    <property type="component" value="Unassembled WGS sequence"/>
</dbReference>
<dbReference type="EC" id="3.2.2.21" evidence="3"/>
<dbReference type="CDD" id="cd00056">
    <property type="entry name" value="ENDO3c"/>
    <property type="match status" value="1"/>
</dbReference>
<organism evidence="7 8">
    <name type="scientific">Anoxybacillus flavithermus NBRC 109594</name>
    <dbReference type="NCBI Taxonomy" id="1315967"/>
    <lineage>
        <taxon>Bacteria</taxon>
        <taxon>Bacillati</taxon>
        <taxon>Bacillota</taxon>
        <taxon>Bacilli</taxon>
        <taxon>Bacillales</taxon>
        <taxon>Anoxybacillaceae</taxon>
        <taxon>Anoxybacillus</taxon>
    </lineage>
</organism>
<feature type="domain" description="HhH-GPD" evidence="6">
    <location>
        <begin position="153"/>
        <end position="313"/>
    </location>
</feature>
<gene>
    <name evidence="7" type="ORF">KN10_2006</name>
</gene>
<dbReference type="GO" id="GO:0005737">
    <property type="term" value="C:cytoplasm"/>
    <property type="evidence" value="ECO:0007669"/>
    <property type="project" value="TreeGrafter"/>
</dbReference>
<dbReference type="EMBL" id="BARH01000015">
    <property type="protein sequence ID" value="GAC91570.1"/>
    <property type="molecule type" value="Genomic_DNA"/>
</dbReference>
<evidence type="ECO:0000313" key="7">
    <source>
        <dbReference type="EMBL" id="GAC91570.1"/>
    </source>
</evidence>
<comment type="similarity">
    <text evidence="2">Belongs to the alkylbase DNA glycosidase AlkA family.</text>
</comment>
<dbReference type="Gene3D" id="1.10.1670.40">
    <property type="match status" value="1"/>
</dbReference>
<dbReference type="InterPro" id="IPR011257">
    <property type="entry name" value="DNA_glycosylase"/>
</dbReference>
<dbReference type="FunFam" id="1.10.340.30:FF:000004">
    <property type="entry name" value="DNA-3-methyladenine glycosylase II"/>
    <property type="match status" value="1"/>
</dbReference>
<dbReference type="GO" id="GO:0006307">
    <property type="term" value="P:DNA alkylation repair"/>
    <property type="evidence" value="ECO:0007669"/>
    <property type="project" value="TreeGrafter"/>
</dbReference>
<proteinExistence type="inferred from homology"/>
<dbReference type="InterPro" id="IPR003265">
    <property type="entry name" value="HhH-GPD_domain"/>
</dbReference>
<evidence type="ECO:0000313" key="8">
    <source>
        <dbReference type="Proteomes" id="UP000013057"/>
    </source>
</evidence>
<evidence type="ECO:0000256" key="5">
    <source>
        <dbReference type="ARBA" id="ARBA00023204"/>
    </source>
</evidence>
<name>R4FFE4_9BACL</name>
<comment type="catalytic activity">
    <reaction evidence="1">
        <text>Hydrolysis of alkylated DNA, releasing 3-methyladenine, 3-methylguanine, 7-methylguanine and 7-methyladenine.</text>
        <dbReference type="EC" id="3.2.2.21"/>
    </reaction>
</comment>
<dbReference type="Pfam" id="PF00730">
    <property type="entry name" value="HhH-GPD"/>
    <property type="match status" value="1"/>
</dbReference>
<keyword evidence="5" id="KW-0234">DNA repair</keyword>
<keyword evidence="4" id="KW-0227">DNA damage</keyword>
<sequence>MAFFPLTMCKGICFVIIEGKKVGIEMWQQRIEVEAPYDFSRVLERLAQDPLSAVDIEKQQLVMPFYINETPVAVSVRSIGTKQEPVFLVEAPYEQLKEVILSRLFHILHWDRSLLPIHKHFLQTELRDIFLEHEGTPLVLESDLYFCLIKCIIHQQLHMKVAYKMTERFVKTFGQEIDGVWFYPRPEQIARLSYDELKALQFSGKKAEYMIDISRLIVEGKLDLGRLVGATDEEVMKTLLAIRGIGPWTVQNFLMFGLGRPNLFPKADIGLQRAVQNLLSLETKPSLAQMEALSKRWEPYLSYASLYLWRSIE</sequence>
<protein>
    <recommendedName>
        <fullName evidence="3">DNA-3-methyladenine glycosylase II</fullName>
        <ecNumber evidence="3">3.2.2.21</ecNumber>
    </recommendedName>
</protein>
<evidence type="ECO:0000256" key="3">
    <source>
        <dbReference type="ARBA" id="ARBA00012000"/>
    </source>
</evidence>
<reference evidence="8" key="1">
    <citation type="journal article" date="2013" name="Genome">
        <title>Draft Genome Sequence of a Thermophilic Member of the Bacillaceae, Anoxybacillus flavithermus Strain Kn10, Isolated from the Kan-nawa Hot Spring in Japan.</title>
        <authorList>
            <person name="Matsutani M."/>
            <person name="Shirakihara Y."/>
            <person name="Imada K."/>
            <person name="Yakushi T."/>
            <person name="Matsushita K."/>
        </authorList>
    </citation>
    <scope>NUCLEOTIDE SEQUENCE [LARGE SCALE GENOMIC DNA]</scope>
    <source>
        <strain evidence="8">NBRC 109594</strain>
    </source>
</reference>
<evidence type="ECO:0000256" key="1">
    <source>
        <dbReference type="ARBA" id="ARBA00000086"/>
    </source>
</evidence>
<dbReference type="SUPFAM" id="SSF48150">
    <property type="entry name" value="DNA-glycosylase"/>
    <property type="match status" value="1"/>
</dbReference>
<evidence type="ECO:0000259" key="6">
    <source>
        <dbReference type="SMART" id="SM00478"/>
    </source>
</evidence>
<dbReference type="GO" id="GO:0006285">
    <property type="term" value="P:base-excision repair, AP site formation"/>
    <property type="evidence" value="ECO:0007669"/>
    <property type="project" value="TreeGrafter"/>
</dbReference>
<comment type="caution">
    <text evidence="7">The sequence shown here is derived from an EMBL/GenBank/DDBJ whole genome shotgun (WGS) entry which is preliminary data.</text>
</comment>
<dbReference type="PANTHER" id="PTHR43003:SF5">
    <property type="entry name" value="DNA-3-METHYLADENINE GLYCOSYLASE"/>
    <property type="match status" value="1"/>
</dbReference>
<dbReference type="GO" id="GO:0032131">
    <property type="term" value="F:alkylated DNA binding"/>
    <property type="evidence" value="ECO:0007669"/>
    <property type="project" value="TreeGrafter"/>
</dbReference>
<dbReference type="PANTHER" id="PTHR43003">
    <property type="entry name" value="DNA-3-METHYLADENINE GLYCOSYLASE"/>
    <property type="match status" value="1"/>
</dbReference>
<dbReference type="GO" id="GO:0008725">
    <property type="term" value="F:DNA-3-methyladenine glycosylase activity"/>
    <property type="evidence" value="ECO:0007669"/>
    <property type="project" value="TreeGrafter"/>
</dbReference>
<evidence type="ECO:0000256" key="4">
    <source>
        <dbReference type="ARBA" id="ARBA00022763"/>
    </source>
</evidence>
<dbReference type="GO" id="GO:0032993">
    <property type="term" value="C:protein-DNA complex"/>
    <property type="evidence" value="ECO:0007669"/>
    <property type="project" value="TreeGrafter"/>
</dbReference>